<keyword evidence="6" id="KW-1185">Reference proteome</keyword>
<accession>A0A931BSL2</accession>
<comment type="caution">
    <text evidence="5">The sequence shown here is derived from an EMBL/GenBank/DDBJ whole genome shotgun (WGS) entry which is preliminary data.</text>
</comment>
<dbReference type="SMART" id="SM00347">
    <property type="entry name" value="HTH_MARR"/>
    <property type="match status" value="1"/>
</dbReference>
<dbReference type="InterPro" id="IPR000835">
    <property type="entry name" value="HTH_MarR-typ"/>
</dbReference>
<evidence type="ECO:0000256" key="3">
    <source>
        <dbReference type="ARBA" id="ARBA00023163"/>
    </source>
</evidence>
<dbReference type="EMBL" id="JADQDO010000009">
    <property type="protein sequence ID" value="MBF9234954.1"/>
    <property type="molecule type" value="Genomic_DNA"/>
</dbReference>
<keyword evidence="3" id="KW-0804">Transcription</keyword>
<dbReference type="InterPro" id="IPR039422">
    <property type="entry name" value="MarR/SlyA-like"/>
</dbReference>
<dbReference type="PANTHER" id="PTHR33164:SF104">
    <property type="entry name" value="TRANSCRIPTIONAL REGULATORY PROTEIN"/>
    <property type="match status" value="1"/>
</dbReference>
<dbReference type="InterPro" id="IPR036390">
    <property type="entry name" value="WH_DNA-bd_sf"/>
</dbReference>
<dbReference type="GO" id="GO:0003677">
    <property type="term" value="F:DNA binding"/>
    <property type="evidence" value="ECO:0007669"/>
    <property type="project" value="UniProtKB-KW"/>
</dbReference>
<protein>
    <submittedName>
        <fullName evidence="5">MarR family transcriptional regulator</fullName>
    </submittedName>
</protein>
<evidence type="ECO:0000313" key="5">
    <source>
        <dbReference type="EMBL" id="MBF9234954.1"/>
    </source>
</evidence>
<sequence>MQMPSEATQDVWIRLNCAQRRVKASIEAALREAGFPCLDWYGVLLHLKRDENGRLSPREIERGLLFEQYNLSRLLDRMETEGLVRRIPYPGDKRRQLVEITERGRDLQKRMWPVYGAAIDRFVGSQFADTETEQLASLLGRL</sequence>
<dbReference type="InterPro" id="IPR023187">
    <property type="entry name" value="Tscrpt_reg_MarR-type_CS"/>
</dbReference>
<dbReference type="PROSITE" id="PS50995">
    <property type="entry name" value="HTH_MARR_2"/>
    <property type="match status" value="1"/>
</dbReference>
<evidence type="ECO:0000313" key="6">
    <source>
        <dbReference type="Proteomes" id="UP000599312"/>
    </source>
</evidence>
<dbReference type="GO" id="GO:0003700">
    <property type="term" value="F:DNA-binding transcription factor activity"/>
    <property type="evidence" value="ECO:0007669"/>
    <property type="project" value="InterPro"/>
</dbReference>
<keyword evidence="2" id="KW-0238">DNA-binding</keyword>
<dbReference type="SUPFAM" id="SSF46785">
    <property type="entry name" value="Winged helix' DNA-binding domain"/>
    <property type="match status" value="1"/>
</dbReference>
<dbReference type="Pfam" id="PF12802">
    <property type="entry name" value="MarR_2"/>
    <property type="match status" value="1"/>
</dbReference>
<name>A0A931BSL2_9HYPH</name>
<dbReference type="Proteomes" id="UP000599312">
    <property type="component" value="Unassembled WGS sequence"/>
</dbReference>
<dbReference type="GO" id="GO:0006950">
    <property type="term" value="P:response to stress"/>
    <property type="evidence" value="ECO:0007669"/>
    <property type="project" value="TreeGrafter"/>
</dbReference>
<organism evidence="5 6">
    <name type="scientific">Microvirga alba</name>
    <dbReference type="NCBI Taxonomy" id="2791025"/>
    <lineage>
        <taxon>Bacteria</taxon>
        <taxon>Pseudomonadati</taxon>
        <taxon>Pseudomonadota</taxon>
        <taxon>Alphaproteobacteria</taxon>
        <taxon>Hyphomicrobiales</taxon>
        <taxon>Methylobacteriaceae</taxon>
        <taxon>Microvirga</taxon>
    </lineage>
</organism>
<dbReference type="PRINTS" id="PR00598">
    <property type="entry name" value="HTHMARR"/>
</dbReference>
<dbReference type="RefSeq" id="WP_196272948.1">
    <property type="nucleotide sequence ID" value="NZ_JADQDO010000009.1"/>
</dbReference>
<dbReference type="PROSITE" id="PS01117">
    <property type="entry name" value="HTH_MARR_1"/>
    <property type="match status" value="1"/>
</dbReference>
<evidence type="ECO:0000256" key="1">
    <source>
        <dbReference type="ARBA" id="ARBA00023015"/>
    </source>
</evidence>
<gene>
    <name evidence="5" type="ORF">I2H38_16385</name>
</gene>
<dbReference type="AlphaFoldDB" id="A0A931BSL2"/>
<feature type="domain" description="HTH marR-type" evidence="4">
    <location>
        <begin position="8"/>
        <end position="142"/>
    </location>
</feature>
<dbReference type="PANTHER" id="PTHR33164">
    <property type="entry name" value="TRANSCRIPTIONAL REGULATOR, MARR FAMILY"/>
    <property type="match status" value="1"/>
</dbReference>
<reference evidence="5" key="1">
    <citation type="submission" date="2020-11" db="EMBL/GenBank/DDBJ databases">
        <authorList>
            <person name="Kim M.K."/>
        </authorList>
    </citation>
    <scope>NUCLEOTIDE SEQUENCE</scope>
    <source>
        <strain evidence="5">BT350</strain>
    </source>
</reference>
<dbReference type="Gene3D" id="1.10.10.10">
    <property type="entry name" value="Winged helix-like DNA-binding domain superfamily/Winged helix DNA-binding domain"/>
    <property type="match status" value="1"/>
</dbReference>
<evidence type="ECO:0000256" key="2">
    <source>
        <dbReference type="ARBA" id="ARBA00023125"/>
    </source>
</evidence>
<keyword evidence="1" id="KW-0805">Transcription regulation</keyword>
<evidence type="ECO:0000259" key="4">
    <source>
        <dbReference type="PROSITE" id="PS50995"/>
    </source>
</evidence>
<dbReference type="InterPro" id="IPR036388">
    <property type="entry name" value="WH-like_DNA-bd_sf"/>
</dbReference>
<proteinExistence type="predicted"/>